<evidence type="ECO:0000313" key="13">
    <source>
        <dbReference type="Proteomes" id="UP000664534"/>
    </source>
</evidence>
<dbReference type="Pfam" id="PF06102">
    <property type="entry name" value="RRP36"/>
    <property type="match status" value="1"/>
</dbReference>
<reference evidence="12" key="1">
    <citation type="submission" date="2021-03" db="EMBL/GenBank/DDBJ databases">
        <authorList>
            <person name="Tagirdzhanova G."/>
        </authorList>
    </citation>
    <scope>NUCLEOTIDE SEQUENCE</scope>
</reference>
<keyword evidence="6" id="KW-0175">Coiled coil</keyword>
<dbReference type="PANTHER" id="PTHR21738">
    <property type="entry name" value="RIBOSOMAL RNA PROCESSING PROTEIN 36 HOMOLOG"/>
    <property type="match status" value="1"/>
</dbReference>
<feature type="compositionally biased region" description="Polar residues" evidence="11">
    <location>
        <begin position="51"/>
        <end position="60"/>
    </location>
</feature>
<keyword evidence="13" id="KW-1185">Reference proteome</keyword>
<dbReference type="GO" id="GO:0030686">
    <property type="term" value="C:90S preribosome"/>
    <property type="evidence" value="ECO:0007669"/>
    <property type="project" value="TreeGrafter"/>
</dbReference>
<dbReference type="EMBL" id="CAJPDT010000001">
    <property type="protein sequence ID" value="CAF9905056.1"/>
    <property type="molecule type" value="Genomic_DNA"/>
</dbReference>
<evidence type="ECO:0000256" key="4">
    <source>
        <dbReference type="ARBA" id="ARBA00022517"/>
    </source>
</evidence>
<protein>
    <recommendedName>
        <fullName evidence="10">rRNA biogenesis protein RRP36</fullName>
    </recommendedName>
</protein>
<comment type="similarity">
    <text evidence="2 10">Belongs to the RRP36 family.</text>
</comment>
<evidence type="ECO:0000256" key="8">
    <source>
        <dbReference type="ARBA" id="ARBA00023274"/>
    </source>
</evidence>
<proteinExistence type="inferred from homology"/>
<keyword evidence="8 10" id="KW-0687">Ribonucleoprotein</keyword>
<dbReference type="AlphaFoldDB" id="A0A8H3EDY5"/>
<feature type="compositionally biased region" description="Basic and acidic residues" evidence="11">
    <location>
        <begin position="13"/>
        <end position="25"/>
    </location>
</feature>
<comment type="caution">
    <text evidence="12">The sequence shown here is derived from an EMBL/GenBank/DDBJ whole genome shotgun (WGS) entry which is preliminary data.</text>
</comment>
<evidence type="ECO:0000256" key="11">
    <source>
        <dbReference type="SAM" id="MobiDB-lite"/>
    </source>
</evidence>
<evidence type="ECO:0000256" key="3">
    <source>
        <dbReference type="ARBA" id="ARBA00011167"/>
    </source>
</evidence>
<evidence type="ECO:0000256" key="1">
    <source>
        <dbReference type="ARBA" id="ARBA00004604"/>
    </source>
</evidence>
<organism evidence="12 13">
    <name type="scientific">Imshaugia aleurites</name>
    <dbReference type="NCBI Taxonomy" id="172621"/>
    <lineage>
        <taxon>Eukaryota</taxon>
        <taxon>Fungi</taxon>
        <taxon>Dikarya</taxon>
        <taxon>Ascomycota</taxon>
        <taxon>Pezizomycotina</taxon>
        <taxon>Lecanoromycetes</taxon>
        <taxon>OSLEUM clade</taxon>
        <taxon>Lecanoromycetidae</taxon>
        <taxon>Lecanorales</taxon>
        <taxon>Lecanorineae</taxon>
        <taxon>Parmeliaceae</taxon>
        <taxon>Imshaugia</taxon>
    </lineage>
</organism>
<comment type="subcellular location">
    <subcellularLocation>
        <location evidence="1 10">Nucleus</location>
        <location evidence="1 10">Nucleolus</location>
    </subcellularLocation>
</comment>
<comment type="subunit">
    <text evidence="3 10">Associates with 90S and pre-40S pre-ribosomal particles.</text>
</comment>
<accession>A0A8H3EDY5</accession>
<keyword evidence="4 10" id="KW-0690">Ribosome biogenesis</keyword>
<name>A0A8H3EDY5_9LECA</name>
<dbReference type="PANTHER" id="PTHR21738:SF0">
    <property type="entry name" value="RIBOSOMAL RNA PROCESSING PROTEIN 36 HOMOLOG"/>
    <property type="match status" value="1"/>
</dbReference>
<dbReference type="Proteomes" id="UP000664534">
    <property type="component" value="Unassembled WGS sequence"/>
</dbReference>
<feature type="compositionally biased region" description="Basic and acidic residues" evidence="11">
    <location>
        <begin position="287"/>
        <end position="297"/>
    </location>
</feature>
<evidence type="ECO:0000256" key="7">
    <source>
        <dbReference type="ARBA" id="ARBA00023242"/>
    </source>
</evidence>
<evidence type="ECO:0000256" key="9">
    <source>
        <dbReference type="ARBA" id="ARBA00025053"/>
    </source>
</evidence>
<evidence type="ECO:0000256" key="5">
    <source>
        <dbReference type="ARBA" id="ARBA00022552"/>
    </source>
</evidence>
<feature type="compositionally biased region" description="Basic and acidic residues" evidence="11">
    <location>
        <begin position="214"/>
        <end position="240"/>
    </location>
</feature>
<comment type="function">
    <text evidence="9 10">Component of the 90S pre-ribosome involved in the maturation of rRNAs. Required for early cleavages of the pre-RNAs in the 40S ribosomal subunit maturation pathway.</text>
</comment>
<evidence type="ECO:0000256" key="2">
    <source>
        <dbReference type="ARBA" id="ARBA00009418"/>
    </source>
</evidence>
<sequence length="297" mass="34050">MKDAGNSGSHTDSGSDRDDTGDARHSPPAGQCEESSHDDIDDEEYQEKESQSSTSRQTPENEAASISFGALVKAQASLGNRNRSHDDDGYGAARKTLGKNDAPRDFTNEEALERRAGKKDTRDFSRTSKHAPAELSSKKAVSRKREVVPTQKFNHRDPRFEPLSGAVDEQKSRRNYAFLETYRNSEMSELKSAIRKTQDSEAKEKLKRSLLSMESRKKAQELKEQQQKVLREHRKEEKKKIERGKRPFYLKKADQRKRTLVEKFEGMKGKQIDKVIERRRKKKAARERKGMPDARRV</sequence>
<gene>
    <name evidence="12" type="primary">RRP36</name>
    <name evidence="12" type="ORF">IMSHALPRED_000247</name>
</gene>
<dbReference type="GO" id="GO:0000462">
    <property type="term" value="P:maturation of SSU-rRNA from tricistronic rRNA transcript (SSU-rRNA, 5.8S rRNA, LSU-rRNA)"/>
    <property type="evidence" value="ECO:0007669"/>
    <property type="project" value="TreeGrafter"/>
</dbReference>
<evidence type="ECO:0000256" key="6">
    <source>
        <dbReference type="ARBA" id="ARBA00023054"/>
    </source>
</evidence>
<dbReference type="OrthoDB" id="448446at2759"/>
<feature type="compositionally biased region" description="Basic and acidic residues" evidence="11">
    <location>
        <begin position="101"/>
        <end position="126"/>
    </location>
</feature>
<feature type="region of interest" description="Disordered" evidence="11">
    <location>
        <begin position="210"/>
        <end position="247"/>
    </location>
</feature>
<keyword evidence="5 10" id="KW-0698">rRNA processing</keyword>
<keyword evidence="7 10" id="KW-0539">Nucleus</keyword>
<evidence type="ECO:0000256" key="10">
    <source>
        <dbReference type="RuleBase" id="RU368027"/>
    </source>
</evidence>
<feature type="region of interest" description="Disordered" evidence="11">
    <location>
        <begin position="276"/>
        <end position="297"/>
    </location>
</feature>
<evidence type="ECO:0000313" key="12">
    <source>
        <dbReference type="EMBL" id="CAF9905056.1"/>
    </source>
</evidence>
<dbReference type="InterPro" id="IPR009292">
    <property type="entry name" value="RRP36"/>
</dbReference>
<dbReference type="GO" id="GO:0005730">
    <property type="term" value="C:nucleolus"/>
    <property type="evidence" value="ECO:0007669"/>
    <property type="project" value="UniProtKB-SubCell"/>
</dbReference>
<feature type="compositionally biased region" description="Basic residues" evidence="11">
    <location>
        <begin position="277"/>
        <end position="286"/>
    </location>
</feature>
<feature type="region of interest" description="Disordered" evidence="11">
    <location>
        <begin position="1"/>
        <end position="168"/>
    </location>
</feature>